<dbReference type="InterPro" id="IPR000836">
    <property type="entry name" value="PRTase_dom"/>
</dbReference>
<dbReference type="InterPro" id="IPR051910">
    <property type="entry name" value="ComF/GntX_DNA_util-trans"/>
</dbReference>
<protein>
    <recommendedName>
        <fullName evidence="2">Double zinc ribbon domain-containing protein</fullName>
    </recommendedName>
</protein>
<proteinExistence type="inferred from homology"/>
<feature type="domain" description="Double zinc ribbon" evidence="2">
    <location>
        <begin position="3"/>
        <end position="53"/>
    </location>
</feature>
<evidence type="ECO:0000313" key="3">
    <source>
        <dbReference type="EMBL" id="PIZ61854.1"/>
    </source>
</evidence>
<dbReference type="PANTHER" id="PTHR47505">
    <property type="entry name" value="DNA UTILIZATION PROTEIN YHGH"/>
    <property type="match status" value="1"/>
</dbReference>
<dbReference type="InterPro" id="IPR029057">
    <property type="entry name" value="PRTase-like"/>
</dbReference>
<accession>A0A2M7TVJ6</accession>
<dbReference type="PANTHER" id="PTHR47505:SF1">
    <property type="entry name" value="DNA UTILIZATION PROTEIN YHGH"/>
    <property type="match status" value="1"/>
</dbReference>
<dbReference type="SUPFAM" id="SSF53271">
    <property type="entry name" value="PRTase-like"/>
    <property type="match status" value="1"/>
</dbReference>
<dbReference type="AlphaFoldDB" id="A0A2M7TVJ6"/>
<reference evidence="4" key="1">
    <citation type="submission" date="2017-09" db="EMBL/GenBank/DDBJ databases">
        <title>Depth-based differentiation of microbial function through sediment-hosted aquifers and enrichment of novel symbionts in the deep terrestrial subsurface.</title>
        <authorList>
            <person name="Probst A.J."/>
            <person name="Ladd B."/>
            <person name="Jarett J.K."/>
            <person name="Geller-Mcgrath D.E."/>
            <person name="Sieber C.M.K."/>
            <person name="Emerson J.B."/>
            <person name="Anantharaman K."/>
            <person name="Thomas B.C."/>
            <person name="Malmstrom R."/>
            <person name="Stieglmeier M."/>
            <person name="Klingl A."/>
            <person name="Woyke T."/>
            <person name="Ryan C.M."/>
            <person name="Banfield J.F."/>
        </authorList>
    </citation>
    <scope>NUCLEOTIDE SEQUENCE [LARGE SCALE GENOMIC DNA]</scope>
</reference>
<evidence type="ECO:0000313" key="4">
    <source>
        <dbReference type="Proteomes" id="UP000228503"/>
    </source>
</evidence>
<dbReference type="CDD" id="cd06223">
    <property type="entry name" value="PRTases_typeI"/>
    <property type="match status" value="1"/>
</dbReference>
<name>A0A2M7TVJ6_9BACT</name>
<dbReference type="Pfam" id="PF18912">
    <property type="entry name" value="DZR_2"/>
    <property type="match status" value="1"/>
</dbReference>
<dbReference type="Proteomes" id="UP000228503">
    <property type="component" value="Unassembled WGS sequence"/>
</dbReference>
<organism evidence="3 4">
    <name type="scientific">Candidatus Roizmanbacteria bacterium CG_4_10_14_0_2_um_filter_39_13</name>
    <dbReference type="NCBI Taxonomy" id="1974825"/>
    <lineage>
        <taxon>Bacteria</taxon>
        <taxon>Candidatus Roizmaniibacteriota</taxon>
    </lineage>
</organism>
<comment type="similarity">
    <text evidence="1">Belongs to the ComF/GntX family.</text>
</comment>
<dbReference type="InterPro" id="IPR044005">
    <property type="entry name" value="DZR_2"/>
</dbReference>
<evidence type="ECO:0000259" key="2">
    <source>
        <dbReference type="Pfam" id="PF18912"/>
    </source>
</evidence>
<comment type="caution">
    <text evidence="3">The sequence shown here is derived from an EMBL/GenBank/DDBJ whole genome shotgun (WGS) entry which is preliminary data.</text>
</comment>
<dbReference type="Gene3D" id="3.40.50.2020">
    <property type="match status" value="1"/>
</dbReference>
<dbReference type="EMBL" id="PFOB01000073">
    <property type="protein sequence ID" value="PIZ61854.1"/>
    <property type="molecule type" value="Genomic_DNA"/>
</dbReference>
<evidence type="ECO:0000256" key="1">
    <source>
        <dbReference type="ARBA" id="ARBA00008007"/>
    </source>
</evidence>
<sequence length="226" mass="25578">MFFDLLFPSRCVGCRGFGKSLCSKCRNNITPTRIDVCPGCFRPSILGITHPYCREKTLLDGALSVVQYRGVTRSIIKEAKYRLAYNTLEDFLKHTPATWYEKFHIFSTKISSATLCPIPLHKTKYNTRGFNQSDILSKTFGKITSLKIEKNLVRVKNTLPQANQKSRAMRMINMRGAFEMNINKKPSNTVILVDDLFTSANTANEAARILKSNGIKQVYLFVLAHG</sequence>
<gene>
    <name evidence="3" type="ORF">COY16_05770</name>
</gene>